<protein>
    <submittedName>
        <fullName evidence="4">Reducing polyketide synthase FUB1</fullName>
    </submittedName>
</protein>
<dbReference type="GO" id="GO:0004312">
    <property type="term" value="F:fatty acid synthase activity"/>
    <property type="evidence" value="ECO:0007669"/>
    <property type="project" value="TreeGrafter"/>
</dbReference>
<dbReference type="AlphaFoldDB" id="A0A8J5PKC1"/>
<evidence type="ECO:0000259" key="3">
    <source>
        <dbReference type="Pfam" id="PF08659"/>
    </source>
</evidence>
<dbReference type="PANTHER" id="PTHR43775">
    <property type="entry name" value="FATTY ACID SYNTHASE"/>
    <property type="match status" value="1"/>
</dbReference>
<accession>A0A8J5PKC1</accession>
<organism evidence="4 5">
    <name type="scientific">Fusarium oxysporum f. sp. rapae</name>
    <dbReference type="NCBI Taxonomy" id="485398"/>
    <lineage>
        <taxon>Eukaryota</taxon>
        <taxon>Fungi</taxon>
        <taxon>Dikarya</taxon>
        <taxon>Ascomycota</taxon>
        <taxon>Pezizomycotina</taxon>
        <taxon>Sordariomycetes</taxon>
        <taxon>Hypocreomycetidae</taxon>
        <taxon>Hypocreales</taxon>
        <taxon>Nectriaceae</taxon>
        <taxon>Fusarium</taxon>
        <taxon>Fusarium oxysporum species complex</taxon>
    </lineage>
</organism>
<dbReference type="GO" id="GO:0044550">
    <property type="term" value="P:secondary metabolite biosynthetic process"/>
    <property type="evidence" value="ECO:0007669"/>
    <property type="project" value="TreeGrafter"/>
</dbReference>
<sequence length="107" mass="11376">MQSGSHMGKLVLKAQHDDLVMVEPSRKPTYCFDLEASYLLSRGLGGLGRSAAHCMASRGAKNPILLSRSGTTRHAAQELMKELAAAVVTASAPQCDVSDRAAFESSQ</sequence>
<evidence type="ECO:0000256" key="2">
    <source>
        <dbReference type="ARBA" id="ARBA00022553"/>
    </source>
</evidence>
<dbReference type="EMBL" id="JAELUQ010000001">
    <property type="protein sequence ID" value="KAG7420714.1"/>
    <property type="molecule type" value="Genomic_DNA"/>
</dbReference>
<comment type="caution">
    <text evidence="4">The sequence shown here is derived from an EMBL/GenBank/DDBJ whole genome shotgun (WGS) entry which is preliminary data.</text>
</comment>
<reference evidence="4" key="1">
    <citation type="submission" date="2021-04" db="EMBL/GenBank/DDBJ databases">
        <title>First draft genome resource for Brassicaceae pathogens Fusarium oxysporum f. sp. raphani and Fusarium oxysporum f. sp. rapae.</title>
        <authorList>
            <person name="Asai S."/>
        </authorList>
    </citation>
    <scope>NUCLEOTIDE SEQUENCE</scope>
    <source>
        <strain evidence="4">Tf1208</strain>
    </source>
</reference>
<dbReference type="InterPro" id="IPR050091">
    <property type="entry name" value="PKS_NRPS_Biosynth_Enz"/>
</dbReference>
<proteinExistence type="predicted"/>
<feature type="domain" description="Ketoreductase (KR)" evidence="3">
    <location>
        <begin position="36"/>
        <end position="104"/>
    </location>
</feature>
<name>A0A8J5PKC1_FUSOX</name>
<evidence type="ECO:0000256" key="1">
    <source>
        <dbReference type="ARBA" id="ARBA00022450"/>
    </source>
</evidence>
<evidence type="ECO:0000313" key="5">
    <source>
        <dbReference type="Proteomes" id="UP000694050"/>
    </source>
</evidence>
<keyword evidence="2" id="KW-0597">Phosphoprotein</keyword>
<dbReference type="PANTHER" id="PTHR43775:SF29">
    <property type="entry name" value="ASPERFURANONE POLYKETIDE SYNTHASE AFOG-RELATED"/>
    <property type="match status" value="1"/>
</dbReference>
<dbReference type="Pfam" id="PF08659">
    <property type="entry name" value="KR"/>
    <property type="match status" value="1"/>
</dbReference>
<dbReference type="InterPro" id="IPR013968">
    <property type="entry name" value="PKS_KR"/>
</dbReference>
<dbReference type="GO" id="GO:0006633">
    <property type="term" value="P:fatty acid biosynthetic process"/>
    <property type="evidence" value="ECO:0007669"/>
    <property type="project" value="TreeGrafter"/>
</dbReference>
<gene>
    <name evidence="4" type="primary">FUB1-1</name>
    <name evidence="4" type="ORF">Forpe1208_v001944</name>
</gene>
<keyword evidence="1" id="KW-0596">Phosphopantetheine</keyword>
<evidence type="ECO:0000313" key="4">
    <source>
        <dbReference type="EMBL" id="KAG7420714.1"/>
    </source>
</evidence>
<dbReference type="Proteomes" id="UP000694050">
    <property type="component" value="Unassembled WGS sequence"/>
</dbReference>